<dbReference type="InterPro" id="IPR010985">
    <property type="entry name" value="Ribbon_hlx_hlx"/>
</dbReference>
<evidence type="ECO:0000313" key="3">
    <source>
        <dbReference type="EMBL" id="MDO3397687.1"/>
    </source>
</evidence>
<dbReference type="RefSeq" id="WP_302709908.1">
    <property type="nucleotide sequence ID" value="NZ_JAULSC010000024.1"/>
</dbReference>
<comment type="caution">
    <text evidence="3">The sequence shown here is derived from an EMBL/GenBank/DDBJ whole genome shotgun (WGS) entry which is preliminary data.</text>
</comment>
<proteinExistence type="inferred from homology"/>
<gene>
    <name evidence="3" type="ORF">QWJ41_18310</name>
</gene>
<evidence type="ECO:0000256" key="2">
    <source>
        <dbReference type="ARBA" id="ARBA00049988"/>
    </source>
</evidence>
<dbReference type="SUPFAM" id="SSF47598">
    <property type="entry name" value="Ribbon-helix-helix"/>
    <property type="match status" value="1"/>
</dbReference>
<reference evidence="3" key="1">
    <citation type="submission" date="2023-06" db="EMBL/GenBank/DDBJ databases">
        <title>Genome sequence of Nocardioides sp. SOB44.</title>
        <authorList>
            <person name="Zhang G."/>
        </authorList>
    </citation>
    <scope>NUCLEOTIDE SEQUENCE</scope>
    <source>
        <strain evidence="3">SOB44</strain>
    </source>
</reference>
<dbReference type="EMBL" id="JAULSC010000024">
    <property type="protein sequence ID" value="MDO3397687.1"/>
    <property type="molecule type" value="Genomic_DNA"/>
</dbReference>
<keyword evidence="4" id="KW-1185">Reference proteome</keyword>
<dbReference type="InterPro" id="IPR014795">
    <property type="entry name" value="TacA_1-like"/>
</dbReference>
<keyword evidence="1" id="KW-1277">Toxin-antitoxin system</keyword>
<name>A0ABT8TUQ7_9ACTN</name>
<dbReference type="Pfam" id="PF08681">
    <property type="entry name" value="TacA1"/>
    <property type="match status" value="1"/>
</dbReference>
<organism evidence="3 4">
    <name type="scientific">Nocardioides cremeus</name>
    <dbReference type="NCBI Taxonomy" id="3058044"/>
    <lineage>
        <taxon>Bacteria</taxon>
        <taxon>Bacillati</taxon>
        <taxon>Actinomycetota</taxon>
        <taxon>Actinomycetes</taxon>
        <taxon>Propionibacteriales</taxon>
        <taxon>Nocardioidaceae</taxon>
        <taxon>Nocardioides</taxon>
    </lineage>
</organism>
<protein>
    <submittedName>
        <fullName evidence="3">DUF1778 domain-containing protein</fullName>
    </submittedName>
</protein>
<accession>A0ABT8TUQ7</accession>
<evidence type="ECO:0000313" key="4">
    <source>
        <dbReference type="Proteomes" id="UP001168363"/>
    </source>
</evidence>
<dbReference type="Gene3D" id="1.20.5.780">
    <property type="entry name" value="Single helix bin"/>
    <property type="match status" value="1"/>
</dbReference>
<sequence>MPAASARLEFRVRPERKSRIERAAELVHEPVSEFARTAAEEKAERVIREHEATTTVPAEFFDDLLDALDAAPRANAALARAAQQARETIIRD</sequence>
<evidence type="ECO:0000256" key="1">
    <source>
        <dbReference type="ARBA" id="ARBA00022649"/>
    </source>
</evidence>
<comment type="similarity">
    <text evidence="2">Belongs to the TacA antitoxin family.</text>
</comment>
<dbReference type="Proteomes" id="UP001168363">
    <property type="component" value="Unassembled WGS sequence"/>
</dbReference>